<protein>
    <submittedName>
        <fullName evidence="1">15177_t:CDS:1</fullName>
    </submittedName>
</protein>
<reference evidence="1" key="1">
    <citation type="submission" date="2021-06" db="EMBL/GenBank/DDBJ databases">
        <authorList>
            <person name="Kallberg Y."/>
            <person name="Tangrot J."/>
            <person name="Rosling A."/>
        </authorList>
    </citation>
    <scope>NUCLEOTIDE SEQUENCE</scope>
    <source>
        <strain evidence="1">FL966</strain>
    </source>
</reference>
<gene>
    <name evidence="1" type="ORF">CPELLU_LOCUS17353</name>
</gene>
<organism evidence="1 2">
    <name type="scientific">Cetraspora pellucida</name>
    <dbReference type="NCBI Taxonomy" id="1433469"/>
    <lineage>
        <taxon>Eukaryota</taxon>
        <taxon>Fungi</taxon>
        <taxon>Fungi incertae sedis</taxon>
        <taxon>Mucoromycota</taxon>
        <taxon>Glomeromycotina</taxon>
        <taxon>Glomeromycetes</taxon>
        <taxon>Diversisporales</taxon>
        <taxon>Gigasporaceae</taxon>
        <taxon>Cetraspora</taxon>
    </lineage>
</organism>
<sequence length="93" mass="10657">EIQIGNISGNQYKVKEALHLNKPQKKTIRMVKHKRNIIAEQNEPNTNIPNSNYLKENDLIKTINDQGFIFKENTTSISILKHGSPLIEVANYN</sequence>
<feature type="non-terminal residue" evidence="1">
    <location>
        <position position="93"/>
    </location>
</feature>
<evidence type="ECO:0000313" key="2">
    <source>
        <dbReference type="Proteomes" id="UP000789759"/>
    </source>
</evidence>
<dbReference type="Proteomes" id="UP000789759">
    <property type="component" value="Unassembled WGS sequence"/>
</dbReference>
<name>A0A9N9JUG0_9GLOM</name>
<comment type="caution">
    <text evidence="1">The sequence shown here is derived from an EMBL/GenBank/DDBJ whole genome shotgun (WGS) entry which is preliminary data.</text>
</comment>
<evidence type="ECO:0000313" key="1">
    <source>
        <dbReference type="EMBL" id="CAG8796267.1"/>
    </source>
</evidence>
<dbReference type="AlphaFoldDB" id="A0A9N9JUG0"/>
<accession>A0A9N9JUG0</accession>
<dbReference type="EMBL" id="CAJVQA010029169">
    <property type="protein sequence ID" value="CAG8796267.1"/>
    <property type="molecule type" value="Genomic_DNA"/>
</dbReference>
<proteinExistence type="predicted"/>
<keyword evidence="2" id="KW-1185">Reference proteome</keyword>